<dbReference type="Proteomes" id="UP000245876">
    <property type="component" value="Unassembled WGS sequence"/>
</dbReference>
<dbReference type="InterPro" id="IPR011089">
    <property type="entry name" value="GmrSD_C"/>
</dbReference>
<dbReference type="InterPro" id="IPR004919">
    <property type="entry name" value="GmrSD_N"/>
</dbReference>
<evidence type="ECO:0000313" key="3">
    <source>
        <dbReference type="EMBL" id="PWG66284.1"/>
    </source>
</evidence>
<dbReference type="EMBL" id="QFFM01000007">
    <property type="protein sequence ID" value="PWG66284.1"/>
    <property type="molecule type" value="Genomic_DNA"/>
</dbReference>
<evidence type="ECO:0000259" key="1">
    <source>
        <dbReference type="Pfam" id="PF03235"/>
    </source>
</evidence>
<gene>
    <name evidence="3" type="ORF">DF196_04690</name>
</gene>
<feature type="domain" description="GmrSD restriction endonucleases N-terminal" evidence="1">
    <location>
        <begin position="9"/>
        <end position="220"/>
    </location>
</feature>
<dbReference type="Pfam" id="PF03235">
    <property type="entry name" value="GmrSD_N"/>
    <property type="match status" value="1"/>
</dbReference>
<dbReference type="PANTHER" id="PTHR35149">
    <property type="entry name" value="SLL5132 PROTEIN"/>
    <property type="match status" value="1"/>
</dbReference>
<evidence type="ECO:0000259" key="2">
    <source>
        <dbReference type="Pfam" id="PF07510"/>
    </source>
</evidence>
<dbReference type="Pfam" id="PF07510">
    <property type="entry name" value="GmrSD_C"/>
    <property type="match status" value="1"/>
</dbReference>
<keyword evidence="4" id="KW-1185">Reference proteome</keyword>
<name>A0A2U2NB73_9BIFI</name>
<reference evidence="3 4" key="1">
    <citation type="journal article" date="2018" name="Int. J. Syst. Evol. Microbiol.">
        <title>Bifidobacterium callitrichidarum sp. nov. from the faeces of the emperor tamarin (Saguinus imperator).</title>
        <authorList>
            <person name="Modesto M."/>
            <person name="Michelini S."/>
            <person name="Sansosti M.C."/>
            <person name="De Filippo C."/>
            <person name="Cavalieri D."/>
            <person name="Qvirist L."/>
            <person name="Andlid T."/>
            <person name="Spiezio C."/>
            <person name="Sandri C."/>
            <person name="Pascarelli S."/>
            <person name="Sgorbati B."/>
            <person name="Mattarelli P."/>
        </authorList>
    </citation>
    <scope>NUCLEOTIDE SEQUENCE [LARGE SCALE GENOMIC DNA]</scope>
    <source>
        <strain evidence="3 4">TRI 5</strain>
    </source>
</reference>
<dbReference type="PANTHER" id="PTHR35149:SF2">
    <property type="entry name" value="DUF262 DOMAIN-CONTAINING PROTEIN"/>
    <property type="match status" value="1"/>
</dbReference>
<comment type="caution">
    <text evidence="3">The sequence shown here is derived from an EMBL/GenBank/DDBJ whole genome shotgun (WGS) entry which is preliminary data.</text>
</comment>
<proteinExistence type="predicted"/>
<protein>
    <submittedName>
        <fullName evidence="3">DUF262 domain-containing protein</fullName>
    </submittedName>
</protein>
<sequence length="683" mass="80014">MRGEALKLTKMLQGTRTRFVIPVYQRNYDWKREQCERLFDDLEDVVKRERESHFFGSIVSQTDGDTKIIIDGQQRITTVYLLLAALLRQIRDEAIPVGTNDRLAEFIEDEYLIDRYARDDSKLKLKLVKGDQAALAKIMNPKQEEDDKLDGESNVTINYQFFLKRIAECGLDAESIERAVEKLEIIDIRLERDDDAQLIFESLNSTGLDLSEGDKIRNLMLMNLPAEQQEYRYEHYWNVMERNTAYDVSAFIRDYLTMKTRRTPVINRVYPEFRQFAKSLDSLALLEDLLRFSRYYGRITGIIQEHTQIDNALKRIRLLEMSVVNPFLLSLLAYADEGHLSGKDLVKVFNIVEDYLFRRWMCNIATNALNKIFAGLHHEVLRGMATDDDYCESLKYALLRREGSGRFPRDEEFRRAFDERNMYEIRRIRLYLYDCLENGDNVERVNVVDMLEDGTLSVEHIMPQTLSRQWRDALGPDADVIHDRWLNRMGNLTLTGYNSKYSNSEFASKRDCEHGFRDSGLKLNRFVADCDIWDEPHISERNERLWQRFLELWPALSTSYQPVAEERENHTLDEDFMFTNRKIAAYTFQGARHTVKTWVDMMRDVLSDLYGIDPVAFRAVAFSDKFPARYFSDSHLEYGFEVGPGVWFNPGSSTSTKLDVLGRIIEKIDGVEPYDLSFELYDK</sequence>
<accession>A0A2U2NB73</accession>
<dbReference type="AlphaFoldDB" id="A0A2U2NB73"/>
<evidence type="ECO:0000313" key="4">
    <source>
        <dbReference type="Proteomes" id="UP000245876"/>
    </source>
</evidence>
<feature type="domain" description="GmrSD restriction endonucleases C-terminal" evidence="2">
    <location>
        <begin position="407"/>
        <end position="546"/>
    </location>
</feature>
<organism evidence="3 4">
    <name type="scientific">Bifidobacterium callitrichidarum</name>
    <dbReference type="NCBI Taxonomy" id="2052941"/>
    <lineage>
        <taxon>Bacteria</taxon>
        <taxon>Bacillati</taxon>
        <taxon>Actinomycetota</taxon>
        <taxon>Actinomycetes</taxon>
        <taxon>Bifidobacteriales</taxon>
        <taxon>Bifidobacteriaceae</taxon>
        <taxon>Bifidobacterium</taxon>
    </lineage>
</organism>